<evidence type="ECO:0000313" key="3">
    <source>
        <dbReference type="Proteomes" id="UP000830729"/>
    </source>
</evidence>
<dbReference type="Proteomes" id="UP000830729">
    <property type="component" value="Chromosome"/>
</dbReference>
<evidence type="ECO:0000313" key="2">
    <source>
        <dbReference type="EMBL" id="UPV73320.1"/>
    </source>
</evidence>
<dbReference type="Pfam" id="PF23993">
    <property type="entry name" value="DUF7311"/>
    <property type="match status" value="1"/>
</dbReference>
<dbReference type="EMBL" id="CP096659">
    <property type="protein sequence ID" value="UPV73320.1"/>
    <property type="molecule type" value="Genomic_DNA"/>
</dbReference>
<feature type="domain" description="DUF7311" evidence="1">
    <location>
        <begin position="1"/>
        <end position="163"/>
    </location>
</feature>
<name>A0A8U0HQV0_9EURY</name>
<dbReference type="KEGG" id="halx:M0R89_12275"/>
<dbReference type="InterPro" id="IPR055735">
    <property type="entry name" value="DUF7311"/>
</dbReference>
<dbReference type="GeneID" id="72185988"/>
<accession>A0A8U0HQV0</accession>
<reference evidence="2 3" key="1">
    <citation type="submission" date="2022-04" db="EMBL/GenBank/DDBJ databases">
        <title>Diverse halophilic archaea isolated from saline environments.</title>
        <authorList>
            <person name="Cui H.-L."/>
        </authorList>
    </citation>
    <scope>NUCLEOTIDE SEQUENCE [LARGE SCALE GENOMIC DNA]</scope>
    <source>
        <strain evidence="2 3">XZYJT49</strain>
    </source>
</reference>
<proteinExistence type="predicted"/>
<protein>
    <recommendedName>
        <fullName evidence="1">DUF7311 domain-containing protein</fullName>
    </recommendedName>
</protein>
<dbReference type="RefSeq" id="WP_248649376.1">
    <property type="nucleotide sequence ID" value="NZ_CP096659.1"/>
</dbReference>
<evidence type="ECO:0000259" key="1">
    <source>
        <dbReference type="Pfam" id="PF23993"/>
    </source>
</evidence>
<organism evidence="2 3">
    <name type="scientific">Halorussus limi</name>
    <dbReference type="NCBI Taxonomy" id="2938695"/>
    <lineage>
        <taxon>Archaea</taxon>
        <taxon>Methanobacteriati</taxon>
        <taxon>Methanobacteriota</taxon>
        <taxon>Stenosarchaea group</taxon>
        <taxon>Halobacteria</taxon>
        <taxon>Halobacteriales</taxon>
        <taxon>Haladaptataceae</taxon>
        <taxon>Halorussus</taxon>
    </lineage>
</organism>
<gene>
    <name evidence="2" type="ORF">M0R89_12275</name>
</gene>
<sequence>MLRLVLGVALAAALVAAVTPALDGARATRTERLAERELDRVAAAATTLAAEDAPGARRTLTVSLPARSPTSAPLAVVALGGVPDGELPEGDPSAVTDSAERDVFAFRVADAPRQVRRVGTDLRAVRDGAVAESDAAVLVLRGGKTYKVTLRLVPLDGRRTVVVSAEAR</sequence>
<dbReference type="AlphaFoldDB" id="A0A8U0HQV0"/>
<keyword evidence="3" id="KW-1185">Reference proteome</keyword>